<dbReference type="AlphaFoldDB" id="A0A0F9NH15"/>
<reference evidence="1" key="1">
    <citation type="journal article" date="2015" name="Nature">
        <title>Complex archaea that bridge the gap between prokaryotes and eukaryotes.</title>
        <authorList>
            <person name="Spang A."/>
            <person name="Saw J.H."/>
            <person name="Jorgensen S.L."/>
            <person name="Zaremba-Niedzwiedzka K."/>
            <person name="Martijn J."/>
            <person name="Lind A.E."/>
            <person name="van Eijk R."/>
            <person name="Schleper C."/>
            <person name="Guy L."/>
            <person name="Ettema T.J."/>
        </authorList>
    </citation>
    <scope>NUCLEOTIDE SEQUENCE</scope>
</reference>
<dbReference type="EMBL" id="LAZR01007011">
    <property type="protein sequence ID" value="KKM88070.1"/>
    <property type="molecule type" value="Genomic_DNA"/>
</dbReference>
<gene>
    <name evidence="1" type="ORF">LCGC14_1262420</name>
</gene>
<sequence length="214" mass="24369">MKANKMIVIPTELNTGTNEGYKKSEQAEYAAALLLASKLDLDVNTLDITKGFFPDYDFLIEDLQKKEITFEVKYTSKRDILIEYARGDGTTPSGIQVNKSDYTVLINHQSANSNGTWIDVGKIRLYETSSLLAWTMKAKDDSRYDTKKYPRSNTGPGSANVIFRPKQYENELPHLWIGDVKCDTNPIAYHMDKLLLSSSADYMEQTLLKLDWNF</sequence>
<organism evidence="1">
    <name type="scientific">marine sediment metagenome</name>
    <dbReference type="NCBI Taxonomy" id="412755"/>
    <lineage>
        <taxon>unclassified sequences</taxon>
        <taxon>metagenomes</taxon>
        <taxon>ecological metagenomes</taxon>
    </lineage>
</organism>
<evidence type="ECO:0000313" key="1">
    <source>
        <dbReference type="EMBL" id="KKM88070.1"/>
    </source>
</evidence>
<name>A0A0F9NH15_9ZZZZ</name>
<comment type="caution">
    <text evidence="1">The sequence shown here is derived from an EMBL/GenBank/DDBJ whole genome shotgun (WGS) entry which is preliminary data.</text>
</comment>
<proteinExistence type="predicted"/>
<accession>A0A0F9NH15</accession>
<protein>
    <submittedName>
        <fullName evidence="1">Uncharacterized protein</fullName>
    </submittedName>
</protein>